<dbReference type="Proteomes" id="UP000588098">
    <property type="component" value="Unassembled WGS sequence"/>
</dbReference>
<dbReference type="EMBL" id="JACHJL010000029">
    <property type="protein sequence ID" value="MBB5939869.1"/>
    <property type="molecule type" value="Genomic_DNA"/>
</dbReference>
<reference evidence="2 3" key="1">
    <citation type="submission" date="2020-08" db="EMBL/GenBank/DDBJ databases">
        <title>Genomic Encyclopedia of Type Strains, Phase III (KMG-III): the genomes of soil and plant-associated and newly described type strains.</title>
        <authorList>
            <person name="Whitman W."/>
        </authorList>
    </citation>
    <scope>NUCLEOTIDE SEQUENCE [LARGE SCALE GENOMIC DNA]</scope>
    <source>
        <strain evidence="2 3">CECT 8305</strain>
    </source>
</reference>
<dbReference type="AlphaFoldDB" id="A0A7W9V3G5"/>
<accession>A0A7W9V3G5</accession>
<evidence type="ECO:0000313" key="2">
    <source>
        <dbReference type="EMBL" id="MBB5939869.1"/>
    </source>
</evidence>
<comment type="caution">
    <text evidence="2">The sequence shown here is derived from an EMBL/GenBank/DDBJ whole genome shotgun (WGS) entry which is preliminary data.</text>
</comment>
<protein>
    <submittedName>
        <fullName evidence="2">Uncharacterized protein</fullName>
    </submittedName>
</protein>
<gene>
    <name evidence="2" type="ORF">FHS42_006967</name>
</gene>
<feature type="region of interest" description="Disordered" evidence="1">
    <location>
        <begin position="55"/>
        <end position="77"/>
    </location>
</feature>
<evidence type="ECO:0000313" key="3">
    <source>
        <dbReference type="Proteomes" id="UP000588098"/>
    </source>
</evidence>
<name>A0A7W9V3G5_9ACTN</name>
<dbReference type="RefSeq" id="WP_184579555.1">
    <property type="nucleotide sequence ID" value="NZ_JACHJL010000029.1"/>
</dbReference>
<evidence type="ECO:0000256" key="1">
    <source>
        <dbReference type="SAM" id="MobiDB-lite"/>
    </source>
</evidence>
<organism evidence="2 3">
    <name type="scientific">Streptomyces zagrosensis</name>
    <dbReference type="NCBI Taxonomy" id="1042984"/>
    <lineage>
        <taxon>Bacteria</taxon>
        <taxon>Bacillati</taxon>
        <taxon>Actinomycetota</taxon>
        <taxon>Actinomycetes</taxon>
        <taxon>Kitasatosporales</taxon>
        <taxon>Streptomycetaceae</taxon>
        <taxon>Streptomyces</taxon>
    </lineage>
</organism>
<sequence length="77" mass="7599">MTTHSPFSTAAARQCGTRAAHGCGKGYLAFLAVEQVAAALADNDHKVAALTNGAAASAPTDSGQATAALANGDREAK</sequence>
<keyword evidence="3" id="KW-1185">Reference proteome</keyword>
<proteinExistence type="predicted"/>